<protein>
    <recommendedName>
        <fullName evidence="3">HTH cro/C1-type domain-containing protein</fullName>
    </recommendedName>
</protein>
<dbReference type="SMART" id="SM00530">
    <property type="entry name" value="HTH_XRE"/>
    <property type="match status" value="1"/>
</dbReference>
<dbReference type="Pfam" id="PF01381">
    <property type="entry name" value="HTH_3"/>
    <property type="match status" value="1"/>
</dbReference>
<dbReference type="Gene3D" id="1.10.260.40">
    <property type="entry name" value="lambda repressor-like DNA-binding domains"/>
    <property type="match status" value="1"/>
</dbReference>
<name>A0A1F7S1D1_9BACT</name>
<evidence type="ECO:0000256" key="2">
    <source>
        <dbReference type="PROSITE-ProRule" id="PRU00339"/>
    </source>
</evidence>
<dbReference type="Pfam" id="PF13424">
    <property type="entry name" value="TPR_12"/>
    <property type="match status" value="1"/>
</dbReference>
<dbReference type="InterPro" id="IPR010982">
    <property type="entry name" value="Lambda_DNA-bd_dom_sf"/>
</dbReference>
<evidence type="ECO:0000313" key="5">
    <source>
        <dbReference type="Proteomes" id="UP000179266"/>
    </source>
</evidence>
<accession>A0A1F7S1D1</accession>
<dbReference type="SUPFAM" id="SSF47413">
    <property type="entry name" value="lambda repressor-like DNA-binding domains"/>
    <property type="match status" value="1"/>
</dbReference>
<feature type="repeat" description="TPR" evidence="2">
    <location>
        <begin position="201"/>
        <end position="234"/>
    </location>
</feature>
<feature type="repeat" description="TPR" evidence="2">
    <location>
        <begin position="160"/>
        <end position="193"/>
    </location>
</feature>
<dbReference type="EMBL" id="MGDD01000070">
    <property type="protein sequence ID" value="OGL47521.1"/>
    <property type="molecule type" value="Genomic_DNA"/>
</dbReference>
<feature type="non-terminal residue" evidence="4">
    <location>
        <position position="289"/>
    </location>
</feature>
<reference evidence="4 5" key="1">
    <citation type="journal article" date="2016" name="Nat. Commun.">
        <title>Thousands of microbial genomes shed light on interconnected biogeochemical processes in an aquifer system.</title>
        <authorList>
            <person name="Anantharaman K."/>
            <person name="Brown C.T."/>
            <person name="Hug L.A."/>
            <person name="Sharon I."/>
            <person name="Castelle C.J."/>
            <person name="Probst A.J."/>
            <person name="Thomas B.C."/>
            <person name="Singh A."/>
            <person name="Wilkins M.J."/>
            <person name="Karaoz U."/>
            <person name="Brodie E.L."/>
            <person name="Williams K.H."/>
            <person name="Hubbard S.S."/>
            <person name="Banfield J.F."/>
        </authorList>
    </citation>
    <scope>NUCLEOTIDE SEQUENCE [LARGE SCALE GENOMIC DNA]</scope>
</reference>
<dbReference type="SMART" id="SM00028">
    <property type="entry name" value="TPR"/>
    <property type="match status" value="3"/>
</dbReference>
<organism evidence="4 5">
    <name type="scientific">Candidatus Schekmanbacteria bacterium RBG_13_48_7</name>
    <dbReference type="NCBI Taxonomy" id="1817878"/>
    <lineage>
        <taxon>Bacteria</taxon>
        <taxon>Candidatus Schekmaniibacteriota</taxon>
    </lineage>
</organism>
<dbReference type="PANTHER" id="PTHR46558">
    <property type="entry name" value="TRACRIPTIONAL REGULATORY PROTEIN-RELATED-RELATED"/>
    <property type="match status" value="1"/>
</dbReference>
<comment type="caution">
    <text evidence="4">The sequence shown here is derived from an EMBL/GenBank/DDBJ whole genome shotgun (WGS) entry which is preliminary data.</text>
</comment>
<dbReference type="AlphaFoldDB" id="A0A1F7S1D1"/>
<evidence type="ECO:0000259" key="3">
    <source>
        <dbReference type="PROSITE" id="PS50943"/>
    </source>
</evidence>
<proteinExistence type="predicted"/>
<dbReference type="PROSITE" id="PS50943">
    <property type="entry name" value="HTH_CROC1"/>
    <property type="match status" value="1"/>
</dbReference>
<keyword evidence="1" id="KW-0238">DNA-binding</keyword>
<dbReference type="InterPro" id="IPR019734">
    <property type="entry name" value="TPR_rpt"/>
</dbReference>
<evidence type="ECO:0000256" key="1">
    <source>
        <dbReference type="ARBA" id="ARBA00023125"/>
    </source>
</evidence>
<dbReference type="PROSITE" id="PS50005">
    <property type="entry name" value="TPR"/>
    <property type="match status" value="3"/>
</dbReference>
<sequence length="289" mass="34087">MHQIFAKRLHELRKTKGKYYTQTKIAKQIGKLCNKQISQTTYTTWENGRSIPDIRTLTAIADYFSVSIDYLFGREIADSKRKRKSAVVMEQIEELLSDKSIRDQEYYLNVLQNFITETEKRDESKQKQYFKDQLSRYSDLINQLNFLTEVDDEVKGPVRMEILLKLGDEWHKNNNFENAVACLNEAINIHEQYKYGVVYIPGTYRTLGVIYCKMGQFTRGLEYFKKSLRLAKDGELKAKILMNIGSVNHHLGEYSRALEYFDRAAKEYERIGVDDYIISYNMSRLLYYK</sequence>
<evidence type="ECO:0000313" key="4">
    <source>
        <dbReference type="EMBL" id="OGL47521.1"/>
    </source>
</evidence>
<keyword evidence="2" id="KW-0802">TPR repeat</keyword>
<dbReference type="Gene3D" id="1.25.40.10">
    <property type="entry name" value="Tetratricopeptide repeat domain"/>
    <property type="match status" value="2"/>
</dbReference>
<dbReference type="SUPFAM" id="SSF48452">
    <property type="entry name" value="TPR-like"/>
    <property type="match status" value="1"/>
</dbReference>
<dbReference type="Proteomes" id="UP000179266">
    <property type="component" value="Unassembled WGS sequence"/>
</dbReference>
<dbReference type="CDD" id="cd00093">
    <property type="entry name" value="HTH_XRE"/>
    <property type="match status" value="1"/>
</dbReference>
<gene>
    <name evidence="4" type="ORF">A2161_18485</name>
</gene>
<dbReference type="PANTHER" id="PTHR46558:SF11">
    <property type="entry name" value="HTH-TYPE TRANSCRIPTIONAL REGULATOR XRE"/>
    <property type="match status" value="1"/>
</dbReference>
<dbReference type="GO" id="GO:0003677">
    <property type="term" value="F:DNA binding"/>
    <property type="evidence" value="ECO:0007669"/>
    <property type="project" value="UniProtKB-KW"/>
</dbReference>
<dbReference type="InterPro" id="IPR011990">
    <property type="entry name" value="TPR-like_helical_dom_sf"/>
</dbReference>
<dbReference type="Pfam" id="PF13181">
    <property type="entry name" value="TPR_8"/>
    <property type="match status" value="1"/>
</dbReference>
<feature type="repeat" description="TPR" evidence="2">
    <location>
        <begin position="238"/>
        <end position="271"/>
    </location>
</feature>
<dbReference type="InterPro" id="IPR001387">
    <property type="entry name" value="Cro/C1-type_HTH"/>
</dbReference>
<feature type="domain" description="HTH cro/C1-type" evidence="3">
    <location>
        <begin position="9"/>
        <end position="71"/>
    </location>
</feature>